<accession>A0ABV8J4T8</accession>
<sequence>MTAPASGSGYRQDTPTEKSFAHQATLLTPTSDNRDRTAGFTPRVINLQW</sequence>
<evidence type="ECO:0000313" key="2">
    <source>
        <dbReference type="EMBL" id="MFC4071632.1"/>
    </source>
</evidence>
<dbReference type="RefSeq" id="WP_378072502.1">
    <property type="nucleotide sequence ID" value="NZ_JBHSBL010000028.1"/>
</dbReference>
<feature type="region of interest" description="Disordered" evidence="1">
    <location>
        <begin position="1"/>
        <end position="22"/>
    </location>
</feature>
<dbReference type="EMBL" id="JBHSBL010000028">
    <property type="protein sequence ID" value="MFC4071632.1"/>
    <property type="molecule type" value="Genomic_DNA"/>
</dbReference>
<dbReference type="Proteomes" id="UP001595867">
    <property type="component" value="Unassembled WGS sequence"/>
</dbReference>
<reference evidence="3" key="1">
    <citation type="journal article" date="2019" name="Int. J. Syst. Evol. Microbiol.">
        <title>The Global Catalogue of Microorganisms (GCM) 10K type strain sequencing project: providing services to taxonomists for standard genome sequencing and annotation.</title>
        <authorList>
            <consortium name="The Broad Institute Genomics Platform"/>
            <consortium name="The Broad Institute Genome Sequencing Center for Infectious Disease"/>
            <person name="Wu L."/>
            <person name="Ma J."/>
        </authorList>
    </citation>
    <scope>NUCLEOTIDE SEQUENCE [LARGE SCALE GENOMIC DNA]</scope>
    <source>
        <strain evidence="3">TBRC 5832</strain>
    </source>
</reference>
<proteinExistence type="predicted"/>
<evidence type="ECO:0000256" key="1">
    <source>
        <dbReference type="SAM" id="MobiDB-lite"/>
    </source>
</evidence>
<comment type="caution">
    <text evidence="2">The sequence shown here is derived from an EMBL/GenBank/DDBJ whole genome shotgun (WGS) entry which is preliminary data.</text>
</comment>
<keyword evidence="3" id="KW-1185">Reference proteome</keyword>
<gene>
    <name evidence="2" type="ORF">ACFO0C_42410</name>
</gene>
<name>A0ABV8J4T8_9ACTN</name>
<protein>
    <submittedName>
        <fullName evidence="2">Uncharacterized protein</fullName>
    </submittedName>
</protein>
<organism evidence="2 3">
    <name type="scientific">Actinoplanes subglobosus</name>
    <dbReference type="NCBI Taxonomy" id="1547892"/>
    <lineage>
        <taxon>Bacteria</taxon>
        <taxon>Bacillati</taxon>
        <taxon>Actinomycetota</taxon>
        <taxon>Actinomycetes</taxon>
        <taxon>Micromonosporales</taxon>
        <taxon>Micromonosporaceae</taxon>
        <taxon>Actinoplanes</taxon>
    </lineage>
</organism>
<evidence type="ECO:0000313" key="3">
    <source>
        <dbReference type="Proteomes" id="UP001595867"/>
    </source>
</evidence>